<feature type="non-terminal residue" evidence="1">
    <location>
        <position position="108"/>
    </location>
</feature>
<sequence length="108" mass="11861">DLFDVIVPKSVNIEVASEDLVKNYPDAALISDLTSKGAIKVQSPGSDRLTLPISLHRGEEDALLLAIKLGRSLFVTDDGKAIKAARFFKVPFIITPKIIVELFRTQKI</sequence>
<dbReference type="Pfam" id="PF11848">
    <property type="entry name" value="DUF3368"/>
    <property type="match status" value="1"/>
</dbReference>
<proteinExistence type="predicted"/>
<dbReference type="InterPro" id="IPR021799">
    <property type="entry name" value="PIN-like_prokaryotic"/>
</dbReference>
<gene>
    <name evidence="1" type="ORF">S01H4_65315</name>
</gene>
<evidence type="ECO:0008006" key="2">
    <source>
        <dbReference type="Google" id="ProtNLM"/>
    </source>
</evidence>
<name>X1EW07_9ZZZZ</name>
<dbReference type="EMBL" id="BART01039920">
    <property type="protein sequence ID" value="GAH24465.1"/>
    <property type="molecule type" value="Genomic_DNA"/>
</dbReference>
<feature type="non-terminal residue" evidence="1">
    <location>
        <position position="1"/>
    </location>
</feature>
<reference evidence="1" key="1">
    <citation type="journal article" date="2014" name="Front. Microbiol.">
        <title>High frequency of phylogenetically diverse reductive dehalogenase-homologous genes in deep subseafloor sedimentary metagenomes.</title>
        <authorList>
            <person name="Kawai M."/>
            <person name="Futagami T."/>
            <person name="Toyoda A."/>
            <person name="Takaki Y."/>
            <person name="Nishi S."/>
            <person name="Hori S."/>
            <person name="Arai W."/>
            <person name="Tsubouchi T."/>
            <person name="Morono Y."/>
            <person name="Uchiyama I."/>
            <person name="Ito T."/>
            <person name="Fujiyama A."/>
            <person name="Inagaki F."/>
            <person name="Takami H."/>
        </authorList>
    </citation>
    <scope>NUCLEOTIDE SEQUENCE</scope>
    <source>
        <strain evidence="1">Expedition CK06-06</strain>
    </source>
</reference>
<comment type="caution">
    <text evidence="1">The sequence shown here is derived from an EMBL/GenBank/DDBJ whole genome shotgun (WGS) entry which is preliminary data.</text>
</comment>
<protein>
    <recommendedName>
        <fullName evidence="2">PIN domain-containing protein</fullName>
    </recommendedName>
</protein>
<accession>X1EW07</accession>
<evidence type="ECO:0000313" key="1">
    <source>
        <dbReference type="EMBL" id="GAH24465.1"/>
    </source>
</evidence>
<dbReference type="AlphaFoldDB" id="X1EW07"/>
<organism evidence="1">
    <name type="scientific">marine sediment metagenome</name>
    <dbReference type="NCBI Taxonomy" id="412755"/>
    <lineage>
        <taxon>unclassified sequences</taxon>
        <taxon>metagenomes</taxon>
        <taxon>ecological metagenomes</taxon>
    </lineage>
</organism>